<comment type="caution">
    <text evidence="3">The sequence shown here is derived from an EMBL/GenBank/DDBJ whole genome shotgun (WGS) entry which is preliminary data.</text>
</comment>
<accession>A0A841TEE6</accession>
<evidence type="ECO:0000256" key="1">
    <source>
        <dbReference type="SAM" id="Coils"/>
    </source>
</evidence>
<proteinExistence type="predicted"/>
<organism evidence="3 4">
    <name type="scientific">Cohnella lubricantis</name>
    <dbReference type="NCBI Taxonomy" id="2163172"/>
    <lineage>
        <taxon>Bacteria</taxon>
        <taxon>Bacillati</taxon>
        <taxon>Bacillota</taxon>
        <taxon>Bacilli</taxon>
        <taxon>Bacillales</taxon>
        <taxon>Paenibacillaceae</taxon>
        <taxon>Cohnella</taxon>
    </lineage>
</organism>
<keyword evidence="1" id="KW-0175">Coiled coil</keyword>
<evidence type="ECO:0000256" key="2">
    <source>
        <dbReference type="SAM" id="MobiDB-lite"/>
    </source>
</evidence>
<feature type="coiled-coil region" evidence="1">
    <location>
        <begin position="10"/>
        <end position="37"/>
    </location>
</feature>
<reference evidence="3 4" key="1">
    <citation type="submission" date="2020-08" db="EMBL/GenBank/DDBJ databases">
        <title>Cohnella phylogeny.</title>
        <authorList>
            <person name="Dunlap C."/>
        </authorList>
    </citation>
    <scope>NUCLEOTIDE SEQUENCE [LARGE SCALE GENOMIC DNA]</scope>
    <source>
        <strain evidence="3 4">DSM 103658</strain>
    </source>
</reference>
<dbReference type="RefSeq" id="WP_185179700.1">
    <property type="nucleotide sequence ID" value="NZ_CBCSEP010000009.1"/>
</dbReference>
<keyword evidence="4" id="KW-1185">Reference proteome</keyword>
<sequence>MSDRFGFGRRARTEKLLSDIRARLEEMETRFRRFEESLERSEGGQPQQPHVQIENVHIHQPVLEKLEFRLDALDIEQLSGSLNLGNNFGAKWAGIRETDSGTAAGKKANGAAAGTNAGSAAGAAAGLKSDARKMTSGASGANRSGAHSADGVSGTDAGDGLRRTPSGYCWNNRR</sequence>
<protein>
    <submittedName>
        <fullName evidence="3">Uncharacterized protein</fullName>
    </submittedName>
</protein>
<gene>
    <name evidence="3" type="ORF">H4Q31_14095</name>
</gene>
<evidence type="ECO:0000313" key="3">
    <source>
        <dbReference type="EMBL" id="MBB6678435.1"/>
    </source>
</evidence>
<dbReference type="Proteomes" id="UP000574133">
    <property type="component" value="Unassembled WGS sequence"/>
</dbReference>
<name>A0A841TEE6_9BACL</name>
<dbReference type="AlphaFoldDB" id="A0A841TEE6"/>
<feature type="region of interest" description="Disordered" evidence="2">
    <location>
        <begin position="134"/>
        <end position="174"/>
    </location>
</feature>
<dbReference type="EMBL" id="JACJVN010000055">
    <property type="protein sequence ID" value="MBB6678435.1"/>
    <property type="molecule type" value="Genomic_DNA"/>
</dbReference>
<evidence type="ECO:0000313" key="4">
    <source>
        <dbReference type="Proteomes" id="UP000574133"/>
    </source>
</evidence>